<evidence type="ECO:0000313" key="3">
    <source>
        <dbReference type="Proteomes" id="UP000252698"/>
    </source>
</evidence>
<dbReference type="Pfam" id="PF24024">
    <property type="entry name" value="DUF7336"/>
    <property type="match status" value="1"/>
</dbReference>
<dbReference type="GeneID" id="95520310"/>
<dbReference type="EMBL" id="CP027306">
    <property type="protein sequence ID" value="AXE78468.1"/>
    <property type="molecule type" value="Genomic_DNA"/>
</dbReference>
<protein>
    <recommendedName>
        <fullName evidence="1">DUF7336 domain-containing protein</fullName>
    </recommendedName>
</protein>
<reference evidence="2 3" key="1">
    <citation type="journal article" date="2018" name="Front. Microbiol.">
        <title>Genome Sequencing of Streptomyces atratus SCSIOZH16 and Activation Production of Nocardamine via Metabolic Engineering.</title>
        <authorList>
            <person name="Li Y."/>
            <person name="Zhang C."/>
            <person name="Liu C."/>
            <person name="Ju J."/>
            <person name="Ma J."/>
        </authorList>
    </citation>
    <scope>NUCLEOTIDE SEQUENCE [LARGE SCALE GENOMIC DNA]</scope>
    <source>
        <strain evidence="2 3">SCSIO_ZH16</strain>
    </source>
</reference>
<sequence length="94" mass="10848">MIVYPLWHVGHQNEAGNKHSTVHVDECGVFIDEQDGDDVKLLGIYSTRERAEERMKRAQLLPGFRDEPECFILDGYELDEDTWTEGFVRIPPGE</sequence>
<dbReference type="KEGG" id="sata:C5746_17760"/>
<name>A0A2Z5JDJ6_STRAR</name>
<dbReference type="AlphaFoldDB" id="A0A2Z5JDJ6"/>
<feature type="domain" description="DUF7336" evidence="1">
    <location>
        <begin position="37"/>
        <end position="87"/>
    </location>
</feature>
<dbReference type="InterPro" id="IPR055760">
    <property type="entry name" value="DUF7336"/>
</dbReference>
<dbReference type="RefSeq" id="WP_114245052.1">
    <property type="nucleotide sequence ID" value="NZ_BMRN01000010.1"/>
</dbReference>
<accession>A0A2Z5JDJ6</accession>
<organism evidence="2 3">
    <name type="scientific">Streptomyces atratus</name>
    <dbReference type="NCBI Taxonomy" id="1893"/>
    <lineage>
        <taxon>Bacteria</taxon>
        <taxon>Bacillati</taxon>
        <taxon>Actinomycetota</taxon>
        <taxon>Actinomycetes</taxon>
        <taxon>Kitasatosporales</taxon>
        <taxon>Streptomycetaceae</taxon>
        <taxon>Streptomyces</taxon>
    </lineage>
</organism>
<proteinExistence type="predicted"/>
<gene>
    <name evidence="2" type="ORF">C5746_17760</name>
</gene>
<evidence type="ECO:0000313" key="2">
    <source>
        <dbReference type="EMBL" id="AXE78468.1"/>
    </source>
</evidence>
<dbReference type="Proteomes" id="UP000252698">
    <property type="component" value="Chromosome"/>
</dbReference>
<evidence type="ECO:0000259" key="1">
    <source>
        <dbReference type="Pfam" id="PF24024"/>
    </source>
</evidence>